<dbReference type="RefSeq" id="WP_353548785.1">
    <property type="nucleotide sequence ID" value="NZ_AP029612.1"/>
</dbReference>
<feature type="domain" description="Response regulatory" evidence="2">
    <location>
        <begin position="7"/>
        <end position="135"/>
    </location>
</feature>
<name>A0AAT9GKC2_9BACT</name>
<accession>A0AAT9GKC2</accession>
<dbReference type="Gene3D" id="3.40.50.2300">
    <property type="match status" value="1"/>
</dbReference>
<proteinExistence type="predicted"/>
<dbReference type="SMART" id="SM00448">
    <property type="entry name" value="REC"/>
    <property type="match status" value="1"/>
</dbReference>
<dbReference type="SUPFAM" id="SSF52172">
    <property type="entry name" value="CheY-like"/>
    <property type="match status" value="1"/>
</dbReference>
<dbReference type="AlphaFoldDB" id="A0AAT9GKC2"/>
<dbReference type="PROSITE" id="PS50110">
    <property type="entry name" value="RESPONSE_REGULATORY"/>
    <property type="match status" value="1"/>
</dbReference>
<sequence length="138" mass="15920">MSQIQHTVCLIDDDKIYQFTAKKMLEATGMAKDIRSFYDGSEAIAFFSGENSKNPENLPDVIFLDINMPIMNGWEFLEEYEKIRNHFPKSMALYVVSSSVDDADIRRSRQYNSVTDYIVKPITRMRYQELLEGIGSVS</sequence>
<dbReference type="PANTHER" id="PTHR44520">
    <property type="entry name" value="RESPONSE REGULATOR RCP1-RELATED"/>
    <property type="match status" value="1"/>
</dbReference>
<reference evidence="3" key="1">
    <citation type="submission" date="2024-02" db="EMBL/GenBank/DDBJ databases">
        <title>Sediminibacterium planktonica sp. nov. and Sediminibacterium longus sp. nov., isolated from surface lake and river water.</title>
        <authorList>
            <person name="Watanabe K."/>
            <person name="Takemine S."/>
            <person name="Ishii Y."/>
            <person name="Ogata Y."/>
            <person name="Shindo C."/>
            <person name="Suda W."/>
        </authorList>
    </citation>
    <scope>NUCLEOTIDE SEQUENCE</scope>
    <source>
        <strain evidence="3">KACHI17</strain>
    </source>
</reference>
<gene>
    <name evidence="3" type="ORF">KACHI17_20300</name>
</gene>
<protein>
    <submittedName>
        <fullName evidence="3">Response regulator</fullName>
    </submittedName>
</protein>
<evidence type="ECO:0000259" key="2">
    <source>
        <dbReference type="PROSITE" id="PS50110"/>
    </source>
</evidence>
<dbReference type="EMBL" id="AP029612">
    <property type="protein sequence ID" value="BFG71149.1"/>
    <property type="molecule type" value="Genomic_DNA"/>
</dbReference>
<dbReference type="InterPro" id="IPR001789">
    <property type="entry name" value="Sig_transdc_resp-reg_receiver"/>
</dbReference>
<dbReference type="GO" id="GO:0000160">
    <property type="term" value="P:phosphorelay signal transduction system"/>
    <property type="evidence" value="ECO:0007669"/>
    <property type="project" value="InterPro"/>
</dbReference>
<dbReference type="InterPro" id="IPR011006">
    <property type="entry name" value="CheY-like_superfamily"/>
</dbReference>
<feature type="modified residue" description="4-aspartylphosphate" evidence="1">
    <location>
        <position position="65"/>
    </location>
</feature>
<dbReference type="InterPro" id="IPR052893">
    <property type="entry name" value="TCS_response_regulator"/>
</dbReference>
<dbReference type="PANTHER" id="PTHR44520:SF2">
    <property type="entry name" value="RESPONSE REGULATOR RCP1"/>
    <property type="match status" value="1"/>
</dbReference>
<dbReference type="Pfam" id="PF00072">
    <property type="entry name" value="Response_reg"/>
    <property type="match status" value="1"/>
</dbReference>
<evidence type="ECO:0000313" key="3">
    <source>
        <dbReference type="EMBL" id="BFG71149.1"/>
    </source>
</evidence>
<organism evidence="3">
    <name type="scientific">Sediminibacterium sp. KACHI17</name>
    <dbReference type="NCBI Taxonomy" id="1751071"/>
    <lineage>
        <taxon>Bacteria</taxon>
        <taxon>Pseudomonadati</taxon>
        <taxon>Bacteroidota</taxon>
        <taxon>Chitinophagia</taxon>
        <taxon>Chitinophagales</taxon>
        <taxon>Chitinophagaceae</taxon>
        <taxon>Sediminibacterium</taxon>
    </lineage>
</organism>
<evidence type="ECO:0000256" key="1">
    <source>
        <dbReference type="PROSITE-ProRule" id="PRU00169"/>
    </source>
</evidence>
<keyword evidence="1" id="KW-0597">Phosphoprotein</keyword>